<keyword evidence="1" id="KW-0472">Membrane</keyword>
<gene>
    <name evidence="2" type="ORF">HKW66_Vig0030990</name>
</gene>
<reference evidence="2 3" key="1">
    <citation type="submission" date="2020-05" db="EMBL/GenBank/DDBJ databases">
        <title>Vigna angularis (adzuki bean) Var. LongXiaoDou No. 4 denovo assembly.</title>
        <authorList>
            <person name="Xiang H."/>
        </authorList>
    </citation>
    <scope>NUCLEOTIDE SEQUENCE [LARGE SCALE GENOMIC DNA]</scope>
    <source>
        <tissue evidence="2">Leaf</tissue>
    </source>
</reference>
<sequence>MKSPQATVRSLDVILAFAGTAVPVSFYGPSANTILQHCPLLAPPPLRSSRLPRCSRPASVAAVEPPPSLLPREDSLISRGSCNLVPLSLRCRGSSPPAFIAATFVVVVSLVSSLLPSPVLPSRYLNFVNEASTFISF</sequence>
<keyword evidence="1" id="KW-1133">Transmembrane helix</keyword>
<comment type="caution">
    <text evidence="2">The sequence shown here is derived from an EMBL/GenBank/DDBJ whole genome shotgun (WGS) entry which is preliminary data.</text>
</comment>
<dbReference type="AlphaFoldDB" id="A0A8T0L7Z7"/>
<evidence type="ECO:0000313" key="2">
    <source>
        <dbReference type="EMBL" id="KAG2408277.1"/>
    </source>
</evidence>
<dbReference type="Proteomes" id="UP000743370">
    <property type="component" value="Unassembled WGS sequence"/>
</dbReference>
<dbReference type="EMBL" id="JABFOF010000001">
    <property type="protein sequence ID" value="KAG2408277.1"/>
    <property type="molecule type" value="Genomic_DNA"/>
</dbReference>
<keyword evidence="1" id="KW-0812">Transmembrane</keyword>
<protein>
    <submittedName>
        <fullName evidence="2">Uncharacterized protein</fullName>
    </submittedName>
</protein>
<organism evidence="2 3">
    <name type="scientific">Phaseolus angularis</name>
    <name type="common">Azuki bean</name>
    <name type="synonym">Vigna angularis</name>
    <dbReference type="NCBI Taxonomy" id="3914"/>
    <lineage>
        <taxon>Eukaryota</taxon>
        <taxon>Viridiplantae</taxon>
        <taxon>Streptophyta</taxon>
        <taxon>Embryophyta</taxon>
        <taxon>Tracheophyta</taxon>
        <taxon>Spermatophyta</taxon>
        <taxon>Magnoliopsida</taxon>
        <taxon>eudicotyledons</taxon>
        <taxon>Gunneridae</taxon>
        <taxon>Pentapetalae</taxon>
        <taxon>rosids</taxon>
        <taxon>fabids</taxon>
        <taxon>Fabales</taxon>
        <taxon>Fabaceae</taxon>
        <taxon>Papilionoideae</taxon>
        <taxon>50 kb inversion clade</taxon>
        <taxon>NPAAA clade</taxon>
        <taxon>indigoferoid/millettioid clade</taxon>
        <taxon>Phaseoleae</taxon>
        <taxon>Vigna</taxon>
    </lineage>
</organism>
<accession>A0A8T0L7Z7</accession>
<feature type="transmembrane region" description="Helical" evidence="1">
    <location>
        <begin position="98"/>
        <end position="115"/>
    </location>
</feature>
<name>A0A8T0L7Z7_PHAAN</name>
<proteinExistence type="predicted"/>
<evidence type="ECO:0000313" key="3">
    <source>
        <dbReference type="Proteomes" id="UP000743370"/>
    </source>
</evidence>
<evidence type="ECO:0000256" key="1">
    <source>
        <dbReference type="SAM" id="Phobius"/>
    </source>
</evidence>